<dbReference type="InterPro" id="IPR013150">
    <property type="entry name" value="TFIIB_cyclin"/>
</dbReference>
<evidence type="ECO:0000259" key="4">
    <source>
        <dbReference type="PROSITE" id="PS51134"/>
    </source>
</evidence>
<evidence type="ECO:0000256" key="3">
    <source>
        <dbReference type="ARBA" id="ARBA00023163"/>
    </source>
</evidence>
<dbReference type="PRINTS" id="PR00685">
    <property type="entry name" value="TIFACTORIIB"/>
</dbReference>
<protein>
    <submittedName>
        <fullName evidence="5">Transcription initiation factor IIB</fullName>
    </submittedName>
</protein>
<dbReference type="Pfam" id="PF08271">
    <property type="entry name" value="Zn_Ribbon_TF"/>
    <property type="match status" value="1"/>
</dbReference>
<dbReference type="GO" id="GO:0097550">
    <property type="term" value="C:transcription preinitiation complex"/>
    <property type="evidence" value="ECO:0007669"/>
    <property type="project" value="TreeGrafter"/>
</dbReference>
<dbReference type="InterPro" id="IPR036915">
    <property type="entry name" value="Cyclin-like_sf"/>
</dbReference>
<proteinExistence type="predicted"/>
<keyword evidence="1" id="KW-0677">Repeat</keyword>
<gene>
    <name evidence="5" type="ORF">Harvfovirus47_3</name>
</gene>
<dbReference type="SUPFAM" id="SSF57783">
    <property type="entry name" value="Zinc beta-ribbon"/>
    <property type="match status" value="1"/>
</dbReference>
<keyword evidence="2" id="KW-0805">Transcription regulation</keyword>
<evidence type="ECO:0000256" key="2">
    <source>
        <dbReference type="ARBA" id="ARBA00023015"/>
    </source>
</evidence>
<dbReference type="SUPFAM" id="SSF47954">
    <property type="entry name" value="Cyclin-like"/>
    <property type="match status" value="2"/>
</dbReference>
<keyword evidence="3" id="KW-0804">Transcription</keyword>
<dbReference type="InterPro" id="IPR013137">
    <property type="entry name" value="Znf_TFIIB"/>
</dbReference>
<dbReference type="PANTHER" id="PTHR11618:SF13">
    <property type="entry name" value="TRANSCRIPTION INITIATION FACTOR IIB"/>
    <property type="match status" value="1"/>
</dbReference>
<evidence type="ECO:0000256" key="1">
    <source>
        <dbReference type="ARBA" id="ARBA00022737"/>
    </source>
</evidence>
<keyword evidence="5" id="KW-0648">Protein biosynthesis</keyword>
<feature type="domain" description="TFIIB-type" evidence="4">
    <location>
        <begin position="42"/>
        <end position="73"/>
    </location>
</feature>
<sequence length="486" mass="55511">MTKPVQSIDDLNNLTDADLRDIYEEMEYGPKVDEARKEPTGTESVCPTCTKSDIVKDTLHAFLVCKNCGQVIGNIVSQNPEWRQFDDDNKNTDGGRCSMPINKLLPQSSLGTSIAGNYKSRLKTLHTWSQMPYKERSLNLVFKIIQSKCQIGHIVKCMEDDAKIMYKSISECKHVKGKNKGKSIIIRGKNRQSLIAACLFFACRRNGKTRSPKEIADLFEMKYTEITKGCKNFLRLMKLRKLGINVGTSQPEHFVTRFCNELKIKQQYIDQAVQISKNIRKLNIASVHTPFSTATGSILLMAEINDLRSISKRKLSMTFKVSEVTITKTYKKIEQYKRVLINNEMTDHLVGVIEATREKNVIPAAILDRCKKFDVIADPECEIISAIANKSKIPLIDVIEELADLDNLSEIGDMNNFDDFDEIDDITDSDEPKATRDQITSRIKNHLNKEWTIYDNIEEHVANLDLDVYEQIATTDREYQMFIKKQ</sequence>
<dbReference type="EMBL" id="MK072289">
    <property type="protein sequence ID" value="AYV81633.1"/>
    <property type="molecule type" value="Genomic_DNA"/>
</dbReference>
<accession>A0A3G5A709</accession>
<name>A0A3G5A709_9VIRU</name>
<organism evidence="5">
    <name type="scientific">Harvfovirus sp</name>
    <dbReference type="NCBI Taxonomy" id="2487768"/>
    <lineage>
        <taxon>Viruses</taxon>
        <taxon>Varidnaviria</taxon>
        <taxon>Bamfordvirae</taxon>
        <taxon>Nucleocytoviricota</taxon>
        <taxon>Megaviricetes</taxon>
        <taxon>Imitervirales</taxon>
        <taxon>Mimiviridae</taxon>
        <taxon>Klosneuvirinae</taxon>
    </lineage>
</organism>
<reference evidence="5" key="1">
    <citation type="submission" date="2018-10" db="EMBL/GenBank/DDBJ databases">
        <title>Hidden diversity of soil giant viruses.</title>
        <authorList>
            <person name="Schulz F."/>
            <person name="Alteio L."/>
            <person name="Goudeau D."/>
            <person name="Ryan E.M."/>
            <person name="Malmstrom R.R."/>
            <person name="Blanchard J."/>
            <person name="Woyke T."/>
        </authorList>
    </citation>
    <scope>NUCLEOTIDE SEQUENCE</scope>
    <source>
        <strain evidence="5">HAV1</strain>
    </source>
</reference>
<dbReference type="Pfam" id="PF00382">
    <property type="entry name" value="TFIIB"/>
    <property type="match status" value="2"/>
</dbReference>
<dbReference type="InterPro" id="IPR000812">
    <property type="entry name" value="TFIIB"/>
</dbReference>
<dbReference type="GO" id="GO:0070897">
    <property type="term" value="P:transcription preinitiation complex assembly"/>
    <property type="evidence" value="ECO:0007669"/>
    <property type="project" value="InterPro"/>
</dbReference>
<dbReference type="PANTHER" id="PTHR11618">
    <property type="entry name" value="TRANSCRIPTION INITIATION FACTOR IIB-RELATED"/>
    <property type="match status" value="1"/>
</dbReference>
<dbReference type="GO" id="GO:0017025">
    <property type="term" value="F:TBP-class protein binding"/>
    <property type="evidence" value="ECO:0007669"/>
    <property type="project" value="InterPro"/>
</dbReference>
<keyword evidence="5" id="KW-0396">Initiation factor</keyword>
<dbReference type="Gene3D" id="1.10.472.170">
    <property type="match status" value="1"/>
</dbReference>
<dbReference type="Gene3D" id="1.10.472.10">
    <property type="entry name" value="Cyclin-like"/>
    <property type="match status" value="1"/>
</dbReference>
<evidence type="ECO:0000313" key="5">
    <source>
        <dbReference type="EMBL" id="AYV81633.1"/>
    </source>
</evidence>
<dbReference type="PROSITE" id="PS51134">
    <property type="entry name" value="ZF_TFIIB"/>
    <property type="match status" value="1"/>
</dbReference>